<dbReference type="SUPFAM" id="SSF49785">
    <property type="entry name" value="Galactose-binding domain-like"/>
    <property type="match status" value="1"/>
</dbReference>
<protein>
    <recommendedName>
        <fullName evidence="4">F5/8 type C domain-containing protein</fullName>
    </recommendedName>
</protein>
<feature type="compositionally biased region" description="Pro residues" evidence="1">
    <location>
        <begin position="278"/>
        <end position="311"/>
    </location>
</feature>
<feature type="region of interest" description="Disordered" evidence="1">
    <location>
        <begin position="80"/>
        <end position="119"/>
    </location>
</feature>
<evidence type="ECO:0000256" key="1">
    <source>
        <dbReference type="SAM" id="MobiDB-lite"/>
    </source>
</evidence>
<dbReference type="Proteomes" id="UP000747399">
    <property type="component" value="Unassembled WGS sequence"/>
</dbReference>
<dbReference type="PANTHER" id="PTHR45713">
    <property type="entry name" value="FTP DOMAIN-CONTAINING PROTEIN"/>
    <property type="match status" value="1"/>
</dbReference>
<dbReference type="PRINTS" id="PR01217">
    <property type="entry name" value="PRICHEXTENSN"/>
</dbReference>
<proteinExistence type="predicted"/>
<dbReference type="EMBL" id="BNCO01000026">
    <property type="protein sequence ID" value="GIL57009.1"/>
    <property type="molecule type" value="Genomic_DNA"/>
</dbReference>
<reference evidence="2" key="1">
    <citation type="journal article" date="2021" name="Proc. Natl. Acad. Sci. U.S.A.">
        <title>Three genomes in the algal genus Volvox reveal the fate of a haploid sex-determining region after a transition to homothallism.</title>
        <authorList>
            <person name="Yamamoto K."/>
            <person name="Hamaji T."/>
            <person name="Kawai-Toyooka H."/>
            <person name="Matsuzaki R."/>
            <person name="Takahashi F."/>
            <person name="Nishimura Y."/>
            <person name="Kawachi M."/>
            <person name="Noguchi H."/>
            <person name="Minakuchi Y."/>
            <person name="Umen J.G."/>
            <person name="Toyoda A."/>
            <person name="Nozaki H."/>
        </authorList>
    </citation>
    <scope>NUCLEOTIDE SEQUENCE</scope>
    <source>
        <strain evidence="2">NIES-3780</strain>
    </source>
</reference>
<dbReference type="EMBL" id="BNCO01000026">
    <property type="protein sequence ID" value="GIL57008.1"/>
    <property type="molecule type" value="Genomic_DNA"/>
</dbReference>
<dbReference type="Pfam" id="PF22633">
    <property type="entry name" value="F5_F8_type_C_2"/>
    <property type="match status" value="1"/>
</dbReference>
<feature type="compositionally biased region" description="Pro residues" evidence="1">
    <location>
        <begin position="81"/>
        <end position="112"/>
    </location>
</feature>
<organism evidence="2 3">
    <name type="scientific">Volvox africanus</name>
    <dbReference type="NCBI Taxonomy" id="51714"/>
    <lineage>
        <taxon>Eukaryota</taxon>
        <taxon>Viridiplantae</taxon>
        <taxon>Chlorophyta</taxon>
        <taxon>core chlorophytes</taxon>
        <taxon>Chlorophyceae</taxon>
        <taxon>CS clade</taxon>
        <taxon>Chlamydomonadales</taxon>
        <taxon>Volvocaceae</taxon>
        <taxon>Volvox</taxon>
    </lineage>
</organism>
<keyword evidence="3" id="KW-1185">Reference proteome</keyword>
<evidence type="ECO:0000313" key="3">
    <source>
        <dbReference type="Proteomes" id="UP000747399"/>
    </source>
</evidence>
<evidence type="ECO:0000313" key="2">
    <source>
        <dbReference type="EMBL" id="GIL57009.1"/>
    </source>
</evidence>
<feature type="region of interest" description="Disordered" evidence="1">
    <location>
        <begin position="275"/>
        <end position="311"/>
    </location>
</feature>
<dbReference type="Gene3D" id="2.60.120.260">
    <property type="entry name" value="Galactose-binding domain-like"/>
    <property type="match status" value="1"/>
</dbReference>
<dbReference type="InterPro" id="IPR051941">
    <property type="entry name" value="BG_Antigen-Binding_Lectin"/>
</dbReference>
<dbReference type="InterPro" id="IPR008979">
    <property type="entry name" value="Galactose-bd-like_sf"/>
</dbReference>
<comment type="caution">
    <text evidence="2">The sequence shown here is derived from an EMBL/GenBank/DDBJ whole genome shotgun (WGS) entry which is preliminary data.</text>
</comment>
<evidence type="ECO:0008006" key="4">
    <source>
        <dbReference type="Google" id="ProtNLM"/>
    </source>
</evidence>
<gene>
    <name evidence="2" type="ORF">Vafri_12276</name>
</gene>
<name>A0A8J4F1F9_9CHLO</name>
<accession>A0A8J4F1F9</accession>
<dbReference type="PANTHER" id="PTHR45713:SF6">
    <property type="entry name" value="F5_8 TYPE C DOMAIN-CONTAINING PROTEIN"/>
    <property type="match status" value="1"/>
</dbReference>
<sequence>MKNAELRIGNVSIQTSSNTSSIASNGLVWTQTTPLGRCEARPIPFNPPILGQWLTLQNNNSDSFSSPHLQLTKFQVFGVPYMPPPPGPPSPSPPRPLPPSPKPPSPPTPSSPMPNISNLALGRPAYSSSVYLHPGACSPAKAVDGVTAPYTSVDVNNPPFFASNDGDLKPWFSVDLGNLSYISSVVIQNRCDGFDDRMKNAELRIGNVSIQTSSNTSSIASNGLVWTQTTPLGRCEARPIPFNPPILGQWLTLQNNNSDSFSSPHLQLTEFQVFGVPYMPPPPGPPSPSPPRPLPPSPKPPSPPTPSSPLM</sequence>
<dbReference type="AlphaFoldDB" id="A0A8J4F1F9"/>